<dbReference type="GO" id="GO:0040031">
    <property type="term" value="P:snRNA modification"/>
    <property type="evidence" value="ECO:0007669"/>
    <property type="project" value="TreeGrafter"/>
</dbReference>
<proteinExistence type="evidence at transcript level"/>
<feature type="region of interest" description="Disordered" evidence="7">
    <location>
        <begin position="108"/>
        <end position="144"/>
    </location>
</feature>
<comment type="similarity">
    <text evidence="1 6">Belongs to the methyltransferase superfamily.</text>
</comment>
<evidence type="ECO:0000313" key="9">
    <source>
        <dbReference type="EMBL" id="AFK49570.1"/>
    </source>
</evidence>
<keyword evidence="3 6" id="KW-0808">Transferase</keyword>
<evidence type="ECO:0000256" key="6">
    <source>
        <dbReference type="RuleBase" id="RU367087"/>
    </source>
</evidence>
<keyword evidence="4 5" id="KW-0949">S-adenosyl-L-methionine</keyword>
<dbReference type="InterPro" id="IPR029063">
    <property type="entry name" value="SAM-dependent_MTases_sf"/>
</dbReference>
<dbReference type="InterPro" id="IPR024160">
    <property type="entry name" value="BIN3_SAM-bd_dom"/>
</dbReference>
<accession>I3TAM8</accession>
<dbReference type="Gene3D" id="3.40.50.150">
    <property type="entry name" value="Vaccinia Virus protein VP39"/>
    <property type="match status" value="1"/>
</dbReference>
<dbReference type="InterPro" id="IPR039772">
    <property type="entry name" value="Bin3-like"/>
</dbReference>
<protein>
    <recommendedName>
        <fullName evidence="6">RNA methyltransferase</fullName>
        <ecNumber evidence="6">2.1.1.-</ecNumber>
    </recommendedName>
</protein>
<feature type="compositionally biased region" description="Basic and acidic residues" evidence="7">
    <location>
        <begin position="113"/>
        <end position="122"/>
    </location>
</feature>
<dbReference type="GO" id="GO:0017069">
    <property type="term" value="F:snRNA binding"/>
    <property type="evidence" value="ECO:0007669"/>
    <property type="project" value="TreeGrafter"/>
</dbReference>
<dbReference type="GO" id="GO:0008171">
    <property type="term" value="F:O-methyltransferase activity"/>
    <property type="evidence" value="ECO:0007669"/>
    <property type="project" value="UniProtKB-UniRule"/>
</dbReference>
<dbReference type="AlphaFoldDB" id="I3TAM8"/>
<dbReference type="PANTHER" id="PTHR12315:SF0">
    <property type="entry name" value="7SK SNRNA METHYLPHOSPHATE CAPPING ENZYME"/>
    <property type="match status" value="1"/>
</dbReference>
<evidence type="ECO:0000259" key="8">
    <source>
        <dbReference type="PROSITE" id="PS51515"/>
    </source>
</evidence>
<evidence type="ECO:0000256" key="3">
    <source>
        <dbReference type="ARBA" id="ARBA00022679"/>
    </source>
</evidence>
<reference evidence="9" key="1">
    <citation type="submission" date="2012-05" db="EMBL/GenBank/DDBJ databases">
        <authorList>
            <person name="Krishnakumar V."/>
            <person name="Cheung F."/>
            <person name="Xiao Y."/>
            <person name="Chan A."/>
            <person name="Moskal W.A."/>
            <person name="Town C.D."/>
        </authorList>
    </citation>
    <scope>NUCLEOTIDE SEQUENCE</scope>
</reference>
<sequence length="278" mass="31816">MGKGGDDDETQKHNNNKKRKLVFPYGNYKTYYGYRLAQGMDEDPRLKVLRKEWFQGKYCLDIGCNNGLITIQIAHKFHCRTILGIDIDSDRVQDAYWNLRKTARSKSAPAKASKLEDKDHSENNVAVVSNADTDETSKEPSSSEQIDLMDIVSFKRENFVQSWHPPGKHYDTILCLSVSKWIHLNWGDDGLITLFSETWKLLKPGGIFVLEPQPWNSYVSNRDVSETTIANFGNIMFRPEQFQEILLDKIGFRTVEDITSGLTGTKAGFNRPILVFQK</sequence>
<keyword evidence="2 6" id="KW-0489">Methyltransferase</keyword>
<dbReference type="EC" id="2.1.1.-" evidence="6"/>
<dbReference type="PANTHER" id="PTHR12315">
    <property type="entry name" value="BICOID-INTERACTING PROTEIN RELATED"/>
    <property type="match status" value="1"/>
</dbReference>
<evidence type="ECO:0000256" key="5">
    <source>
        <dbReference type="PROSITE-ProRule" id="PRU00848"/>
    </source>
</evidence>
<dbReference type="InterPro" id="IPR010675">
    <property type="entry name" value="Bin3_C"/>
</dbReference>
<dbReference type="GO" id="GO:0032259">
    <property type="term" value="P:methylation"/>
    <property type="evidence" value="ECO:0007669"/>
    <property type="project" value="UniProtKB-KW"/>
</dbReference>
<feature type="domain" description="Bin3-type SAM" evidence="8">
    <location>
        <begin position="43"/>
        <end position="278"/>
    </location>
</feature>
<evidence type="ECO:0000256" key="1">
    <source>
        <dbReference type="ARBA" id="ARBA00008361"/>
    </source>
</evidence>
<evidence type="ECO:0000256" key="4">
    <source>
        <dbReference type="ARBA" id="ARBA00022691"/>
    </source>
</evidence>
<dbReference type="EMBL" id="BT149776">
    <property type="protein sequence ID" value="AFK49570.1"/>
    <property type="molecule type" value="mRNA"/>
</dbReference>
<name>I3TAM8_LOTJA</name>
<dbReference type="SUPFAM" id="SSF53335">
    <property type="entry name" value="S-adenosyl-L-methionine-dependent methyltransferases"/>
    <property type="match status" value="1"/>
</dbReference>
<organism evidence="9">
    <name type="scientific">Lotus japonicus</name>
    <name type="common">Lotus corniculatus var. japonicus</name>
    <dbReference type="NCBI Taxonomy" id="34305"/>
    <lineage>
        <taxon>Eukaryota</taxon>
        <taxon>Viridiplantae</taxon>
        <taxon>Streptophyta</taxon>
        <taxon>Embryophyta</taxon>
        <taxon>Tracheophyta</taxon>
        <taxon>Spermatophyta</taxon>
        <taxon>Magnoliopsida</taxon>
        <taxon>eudicotyledons</taxon>
        <taxon>Gunneridae</taxon>
        <taxon>Pentapetalae</taxon>
        <taxon>rosids</taxon>
        <taxon>fabids</taxon>
        <taxon>Fabales</taxon>
        <taxon>Fabaceae</taxon>
        <taxon>Papilionoideae</taxon>
        <taxon>50 kb inversion clade</taxon>
        <taxon>NPAAA clade</taxon>
        <taxon>Hologalegina</taxon>
        <taxon>robinioid clade</taxon>
        <taxon>Loteae</taxon>
        <taxon>Lotus</taxon>
    </lineage>
</organism>
<evidence type="ECO:0000256" key="2">
    <source>
        <dbReference type="ARBA" id="ARBA00022603"/>
    </source>
</evidence>
<dbReference type="PROSITE" id="PS51515">
    <property type="entry name" value="BIN3_SAM"/>
    <property type="match status" value="1"/>
</dbReference>
<evidence type="ECO:0000256" key="7">
    <source>
        <dbReference type="SAM" id="MobiDB-lite"/>
    </source>
</evidence>
<dbReference type="Pfam" id="PF06859">
    <property type="entry name" value="Bin3"/>
    <property type="match status" value="1"/>
</dbReference>
<dbReference type="GO" id="GO:0008173">
    <property type="term" value="F:RNA methyltransferase activity"/>
    <property type="evidence" value="ECO:0007669"/>
    <property type="project" value="UniProtKB-UniRule"/>
</dbReference>